<proteinExistence type="inferred from homology"/>
<dbReference type="GO" id="GO:0046872">
    <property type="term" value="F:metal ion binding"/>
    <property type="evidence" value="ECO:0007669"/>
    <property type="project" value="UniProtKB-UniRule"/>
</dbReference>
<dbReference type="InterPro" id="IPR024932">
    <property type="entry name" value="ApbE"/>
</dbReference>
<evidence type="ECO:0000256" key="2">
    <source>
        <dbReference type="ARBA" id="ARBA00016337"/>
    </source>
</evidence>
<accession>A0A1W6N328</accession>
<dbReference type="RefSeq" id="WP_085783554.1">
    <property type="nucleotide sequence ID" value="NZ_CP008743.1"/>
</dbReference>
<comment type="cofactor">
    <cofactor evidence="11">
        <name>Mg(2+)</name>
        <dbReference type="ChEBI" id="CHEBI:18420"/>
    </cofactor>
    <cofactor evidence="11">
        <name>Mn(2+)</name>
        <dbReference type="ChEBI" id="CHEBI:29035"/>
    </cofactor>
    <text evidence="11">Magnesium. Can also use manganese.</text>
</comment>
<keyword evidence="7 10" id="KW-0460">Magnesium</keyword>
<dbReference type="EMBL" id="CP008743">
    <property type="protein sequence ID" value="ARN84189.1"/>
    <property type="molecule type" value="Genomic_DNA"/>
</dbReference>
<feature type="binding site" evidence="11">
    <location>
        <position position="151"/>
    </location>
    <ligand>
        <name>Mg(2+)</name>
        <dbReference type="ChEBI" id="CHEBI:18420"/>
    </ligand>
</feature>
<protein>
    <recommendedName>
        <fullName evidence="2 10">FAD:protein FMN transferase</fullName>
        <ecNumber evidence="1 10">2.7.1.180</ecNumber>
    </recommendedName>
    <alternativeName>
        <fullName evidence="8 10">Flavin transferase</fullName>
    </alternativeName>
</protein>
<organism evidence="12 13">
    <name type="scientific">Candidatus Nucleicultrix amoebiphila FS5</name>
    <dbReference type="NCBI Taxonomy" id="1414854"/>
    <lineage>
        <taxon>Bacteria</taxon>
        <taxon>Pseudomonadati</taxon>
        <taxon>Pseudomonadota</taxon>
        <taxon>Alphaproteobacteria</taxon>
        <taxon>Holosporales</taxon>
        <taxon>Candidatus Nucleicultricaceae</taxon>
        <taxon>Candidatus Nucleicultrix</taxon>
    </lineage>
</organism>
<comment type="catalytic activity">
    <reaction evidence="9 10">
        <text>L-threonyl-[protein] + FAD = FMN-L-threonyl-[protein] + AMP + H(+)</text>
        <dbReference type="Rhea" id="RHEA:36847"/>
        <dbReference type="Rhea" id="RHEA-COMP:11060"/>
        <dbReference type="Rhea" id="RHEA-COMP:11061"/>
        <dbReference type="ChEBI" id="CHEBI:15378"/>
        <dbReference type="ChEBI" id="CHEBI:30013"/>
        <dbReference type="ChEBI" id="CHEBI:57692"/>
        <dbReference type="ChEBI" id="CHEBI:74257"/>
        <dbReference type="ChEBI" id="CHEBI:456215"/>
        <dbReference type="EC" id="2.7.1.180"/>
    </reaction>
</comment>
<dbReference type="Proteomes" id="UP000237351">
    <property type="component" value="Chromosome"/>
</dbReference>
<evidence type="ECO:0000256" key="8">
    <source>
        <dbReference type="ARBA" id="ARBA00031306"/>
    </source>
</evidence>
<evidence type="ECO:0000256" key="9">
    <source>
        <dbReference type="ARBA" id="ARBA00048540"/>
    </source>
</evidence>
<dbReference type="InterPro" id="IPR003374">
    <property type="entry name" value="ApbE-like_sf"/>
</dbReference>
<dbReference type="OrthoDB" id="9778595at2"/>
<comment type="similarity">
    <text evidence="10">Belongs to the ApbE family.</text>
</comment>
<keyword evidence="3 10" id="KW-0285">Flavoprotein</keyword>
<evidence type="ECO:0000313" key="12">
    <source>
        <dbReference type="EMBL" id="ARN84189.1"/>
    </source>
</evidence>
<dbReference type="Pfam" id="PF02424">
    <property type="entry name" value="ApbE"/>
    <property type="match status" value="1"/>
</dbReference>
<dbReference type="EC" id="2.7.1.180" evidence="1 10"/>
<keyword evidence="6 10" id="KW-0274">FAD</keyword>
<dbReference type="SUPFAM" id="SSF143631">
    <property type="entry name" value="ApbE-like"/>
    <property type="match status" value="1"/>
</dbReference>
<keyword evidence="4 10" id="KW-0808">Transferase</keyword>
<dbReference type="Gene3D" id="3.10.520.10">
    <property type="entry name" value="ApbE-like domains"/>
    <property type="match status" value="1"/>
</dbReference>
<dbReference type="GO" id="GO:0016740">
    <property type="term" value="F:transferase activity"/>
    <property type="evidence" value="ECO:0007669"/>
    <property type="project" value="UniProtKB-UniRule"/>
</dbReference>
<gene>
    <name evidence="12" type="ORF">GQ61_01240</name>
</gene>
<evidence type="ECO:0000256" key="1">
    <source>
        <dbReference type="ARBA" id="ARBA00011955"/>
    </source>
</evidence>
<evidence type="ECO:0000256" key="10">
    <source>
        <dbReference type="PIRNR" id="PIRNR006268"/>
    </source>
</evidence>
<feature type="binding site" evidence="11">
    <location>
        <position position="267"/>
    </location>
    <ligand>
        <name>Mg(2+)</name>
        <dbReference type="ChEBI" id="CHEBI:18420"/>
    </ligand>
</feature>
<keyword evidence="5 10" id="KW-0479">Metal-binding</keyword>
<keyword evidence="13" id="KW-1185">Reference proteome</keyword>
<evidence type="ECO:0000256" key="4">
    <source>
        <dbReference type="ARBA" id="ARBA00022679"/>
    </source>
</evidence>
<dbReference type="STRING" id="1414854.GQ61_01240"/>
<name>A0A1W6N328_9PROT</name>
<dbReference type="PIRSF" id="PIRSF006268">
    <property type="entry name" value="ApbE"/>
    <property type="match status" value="1"/>
</dbReference>
<evidence type="ECO:0000313" key="13">
    <source>
        <dbReference type="Proteomes" id="UP000237351"/>
    </source>
</evidence>
<evidence type="ECO:0000256" key="7">
    <source>
        <dbReference type="ARBA" id="ARBA00022842"/>
    </source>
</evidence>
<reference evidence="12 13" key="1">
    <citation type="submission" date="2014-06" db="EMBL/GenBank/DDBJ databases">
        <title>The genome of the endonuclear symbiont Nucleicultrix amoebiphila.</title>
        <authorList>
            <person name="Schulz F."/>
            <person name="Horn M."/>
        </authorList>
    </citation>
    <scope>NUCLEOTIDE SEQUENCE [LARGE SCALE GENOMIC DNA]</scope>
    <source>
        <strain evidence="12 13">FS5</strain>
    </source>
</reference>
<dbReference type="AlphaFoldDB" id="A0A1W6N328"/>
<dbReference type="PANTHER" id="PTHR30040">
    <property type="entry name" value="THIAMINE BIOSYNTHESIS LIPOPROTEIN APBE"/>
    <property type="match status" value="1"/>
</dbReference>
<evidence type="ECO:0000256" key="3">
    <source>
        <dbReference type="ARBA" id="ARBA00022630"/>
    </source>
</evidence>
<dbReference type="KEGG" id="naf:GQ61_01240"/>
<evidence type="ECO:0000256" key="5">
    <source>
        <dbReference type="ARBA" id="ARBA00022723"/>
    </source>
</evidence>
<sequence>MNLTLYKYSFGCMGCPCALSLYSSTPQIAEKVVTAARYELDRLDQYYTDYADTSFTAEINRSAGRKEGIVVDDETAILLDYADECYRISDGLFDITAGVLKDVWNFKIKNPKLPEESRINDLLKRTGWDKVIWKKPRLTLPIKGMKLDFGGVVKEYAADFIANICRSHGIYYGLVDLGGDLGVIGPHPDGRPWGIGVQHPRKPGEEIAIIQLEGGGLASSGDYERCLEIEGTRYSHILNPKTGWPMEGLSAVSVVADLCIIAGSASTIAMLKGKEEGIQWLESTGLRYFCADLDGQPLSKLQ</sequence>
<evidence type="ECO:0000256" key="6">
    <source>
        <dbReference type="ARBA" id="ARBA00022827"/>
    </source>
</evidence>
<dbReference type="PANTHER" id="PTHR30040:SF2">
    <property type="entry name" value="FAD:PROTEIN FMN TRANSFERASE"/>
    <property type="match status" value="1"/>
</dbReference>
<evidence type="ECO:0000256" key="11">
    <source>
        <dbReference type="PIRSR" id="PIRSR006268-2"/>
    </source>
</evidence>